<name>A0A4D6KMX9_VIGUN</name>
<dbReference type="Proteomes" id="UP000501690">
    <property type="component" value="Linkage Group LG1"/>
</dbReference>
<organism evidence="1 2">
    <name type="scientific">Vigna unguiculata</name>
    <name type="common">Cowpea</name>
    <dbReference type="NCBI Taxonomy" id="3917"/>
    <lineage>
        <taxon>Eukaryota</taxon>
        <taxon>Viridiplantae</taxon>
        <taxon>Streptophyta</taxon>
        <taxon>Embryophyta</taxon>
        <taxon>Tracheophyta</taxon>
        <taxon>Spermatophyta</taxon>
        <taxon>Magnoliopsida</taxon>
        <taxon>eudicotyledons</taxon>
        <taxon>Gunneridae</taxon>
        <taxon>Pentapetalae</taxon>
        <taxon>rosids</taxon>
        <taxon>fabids</taxon>
        <taxon>Fabales</taxon>
        <taxon>Fabaceae</taxon>
        <taxon>Papilionoideae</taxon>
        <taxon>50 kb inversion clade</taxon>
        <taxon>NPAAA clade</taxon>
        <taxon>indigoferoid/millettioid clade</taxon>
        <taxon>Phaseoleae</taxon>
        <taxon>Vigna</taxon>
    </lineage>
</organism>
<protein>
    <submittedName>
        <fullName evidence="1">Uncharacterized protein</fullName>
    </submittedName>
</protein>
<evidence type="ECO:0000313" key="1">
    <source>
        <dbReference type="EMBL" id="QCD79008.1"/>
    </source>
</evidence>
<reference evidence="1 2" key="1">
    <citation type="submission" date="2019-04" db="EMBL/GenBank/DDBJ databases">
        <title>An improved genome assembly and genetic linkage map for asparagus bean, Vigna unguiculata ssp. sesquipedialis.</title>
        <authorList>
            <person name="Xia Q."/>
            <person name="Zhang R."/>
            <person name="Dong Y."/>
        </authorList>
    </citation>
    <scope>NUCLEOTIDE SEQUENCE [LARGE SCALE GENOMIC DNA]</scope>
    <source>
        <tissue evidence="1">Leaf</tissue>
    </source>
</reference>
<evidence type="ECO:0000313" key="2">
    <source>
        <dbReference type="Proteomes" id="UP000501690"/>
    </source>
</evidence>
<sequence length="59" mass="6344">MLGPAFHPSITQIVNLGIRIYDAHTNLPARGSASMNLPDRSPTLRTSLLVVLLYGPACL</sequence>
<gene>
    <name evidence="1" type="ORF">DEO72_LG1g2645</name>
</gene>
<accession>A0A4D6KMX9</accession>
<dbReference type="AlphaFoldDB" id="A0A4D6KMX9"/>
<keyword evidence="2" id="KW-1185">Reference proteome</keyword>
<proteinExistence type="predicted"/>
<dbReference type="EMBL" id="CP039345">
    <property type="protein sequence ID" value="QCD79008.1"/>
    <property type="molecule type" value="Genomic_DNA"/>
</dbReference>